<evidence type="ECO:0000313" key="2">
    <source>
        <dbReference type="Proteomes" id="UP000087171"/>
    </source>
</evidence>
<dbReference type="Proteomes" id="UP000087171">
    <property type="component" value="Chromosome Ca6"/>
</dbReference>
<dbReference type="GO" id="GO:0006351">
    <property type="term" value="P:DNA-templated transcription"/>
    <property type="evidence" value="ECO:0007669"/>
    <property type="project" value="InterPro"/>
</dbReference>
<dbReference type="STRING" id="3827.A0A1S2YG80"/>
<dbReference type="PROSITE" id="PS51806">
    <property type="entry name" value="DOG1"/>
    <property type="match status" value="1"/>
</dbReference>
<dbReference type="AlphaFoldDB" id="A0A1S2YG80"/>
<organism evidence="2 3">
    <name type="scientific">Cicer arietinum</name>
    <name type="common">Chickpea</name>
    <name type="synonym">Garbanzo</name>
    <dbReference type="NCBI Taxonomy" id="3827"/>
    <lineage>
        <taxon>Eukaryota</taxon>
        <taxon>Viridiplantae</taxon>
        <taxon>Streptophyta</taxon>
        <taxon>Embryophyta</taxon>
        <taxon>Tracheophyta</taxon>
        <taxon>Spermatophyta</taxon>
        <taxon>Magnoliopsida</taxon>
        <taxon>eudicotyledons</taxon>
        <taxon>Gunneridae</taxon>
        <taxon>Pentapetalae</taxon>
        <taxon>rosids</taxon>
        <taxon>fabids</taxon>
        <taxon>Fabales</taxon>
        <taxon>Fabaceae</taxon>
        <taxon>Papilionoideae</taxon>
        <taxon>50 kb inversion clade</taxon>
        <taxon>NPAAA clade</taxon>
        <taxon>Hologalegina</taxon>
        <taxon>IRL clade</taxon>
        <taxon>Cicereae</taxon>
        <taxon>Cicer</taxon>
    </lineage>
</organism>
<dbReference type="OrthoDB" id="542841at2759"/>
<evidence type="ECO:0000313" key="3">
    <source>
        <dbReference type="RefSeq" id="XP_004503896.2"/>
    </source>
</evidence>
<gene>
    <name evidence="3" type="primary">LOC101504084</name>
</gene>
<dbReference type="eggNOG" id="ENOG502QR15">
    <property type="taxonomic scope" value="Eukaryota"/>
</dbReference>
<accession>A0A1S2YG80</accession>
<proteinExistence type="predicted"/>
<dbReference type="PaxDb" id="3827-XP_004503896.1"/>
<dbReference type="InterPro" id="IPR051886">
    <property type="entry name" value="Seed_Dev/Stress_Resp_Reg"/>
</dbReference>
<dbReference type="InterPro" id="IPR025422">
    <property type="entry name" value="TGA_domain"/>
</dbReference>
<sequence length="320" mass="37017">MAKTPETKSRHKMLHTHNPPLAYKNMNTLVKYIEQSILHHQKKMSLHPNNATDDINFDGESFHNFFECWLVEQNQHLNELVAAKSSQPQLAIDRMHTLIDKVVEHYQFYYKEKSRYAKKDVLSMFSPSWISSLEEAFLWIGGWRPSMAFHLVYSKCSMQFQARLNDLIQGLKTCDLGDLSSSQLAEFDDLQKRTIKEEREITGLMAEHQETVADAPMVELSHVVSEIIRDDNQIGEENEKKLEERIESTLEPKVEGLEKILHRADDLRLRTLQGIVSILTPQQGIHFLIAAAELHLRLHEWGKKMDDAKRGNRESESNGS</sequence>
<keyword evidence="2" id="KW-1185">Reference proteome</keyword>
<reference evidence="3" key="2">
    <citation type="submission" date="2025-08" db="UniProtKB">
        <authorList>
            <consortium name="RefSeq"/>
        </authorList>
    </citation>
    <scope>IDENTIFICATION</scope>
    <source>
        <tissue evidence="3">Etiolated seedlings</tissue>
    </source>
</reference>
<reference evidence="2" key="1">
    <citation type="journal article" date="2013" name="Nat. Biotechnol.">
        <title>Draft genome sequence of chickpea (Cicer arietinum) provides a resource for trait improvement.</title>
        <authorList>
            <person name="Varshney R.K."/>
            <person name="Song C."/>
            <person name="Saxena R.K."/>
            <person name="Azam S."/>
            <person name="Yu S."/>
            <person name="Sharpe A.G."/>
            <person name="Cannon S."/>
            <person name="Baek J."/>
            <person name="Rosen B.D."/>
            <person name="Tar'an B."/>
            <person name="Millan T."/>
            <person name="Zhang X."/>
            <person name="Ramsay L.D."/>
            <person name="Iwata A."/>
            <person name="Wang Y."/>
            <person name="Nelson W."/>
            <person name="Farmer A.D."/>
            <person name="Gaur P.M."/>
            <person name="Soderlund C."/>
            <person name="Penmetsa R.V."/>
            <person name="Xu C."/>
            <person name="Bharti A.K."/>
            <person name="He W."/>
            <person name="Winter P."/>
            <person name="Zhao S."/>
            <person name="Hane J.K."/>
            <person name="Carrasquilla-Garcia N."/>
            <person name="Condie J.A."/>
            <person name="Upadhyaya H.D."/>
            <person name="Luo M.C."/>
            <person name="Thudi M."/>
            <person name="Gowda C.L."/>
            <person name="Singh N.P."/>
            <person name="Lichtenzveig J."/>
            <person name="Gali K.K."/>
            <person name="Rubio J."/>
            <person name="Nadarajan N."/>
            <person name="Dolezel J."/>
            <person name="Bansal K.C."/>
            <person name="Xu X."/>
            <person name="Edwards D."/>
            <person name="Zhang G."/>
            <person name="Kahl G."/>
            <person name="Gil J."/>
            <person name="Singh K.B."/>
            <person name="Datta S.K."/>
            <person name="Jackson S.A."/>
            <person name="Wang J."/>
            <person name="Cook D.R."/>
        </authorList>
    </citation>
    <scope>NUCLEOTIDE SEQUENCE [LARGE SCALE GENOMIC DNA]</scope>
    <source>
        <strain evidence="2">cv. CDC Frontier</strain>
    </source>
</reference>
<dbReference type="RefSeq" id="XP_004503896.2">
    <property type="nucleotide sequence ID" value="XM_004503839.3"/>
</dbReference>
<name>A0A1S2YG80_CICAR</name>
<dbReference type="GO" id="GO:0043565">
    <property type="term" value="F:sequence-specific DNA binding"/>
    <property type="evidence" value="ECO:0007669"/>
    <property type="project" value="InterPro"/>
</dbReference>
<dbReference type="PANTHER" id="PTHR46354:SF4">
    <property type="entry name" value="PROTEIN DOG1-LIKE 3"/>
    <property type="match status" value="1"/>
</dbReference>
<evidence type="ECO:0000259" key="1">
    <source>
        <dbReference type="PROSITE" id="PS51806"/>
    </source>
</evidence>
<dbReference type="Pfam" id="PF14144">
    <property type="entry name" value="DOG1"/>
    <property type="match status" value="1"/>
</dbReference>
<protein>
    <submittedName>
        <fullName evidence="3">Protein DOG1-like 3</fullName>
    </submittedName>
</protein>
<dbReference type="GeneID" id="101504084"/>
<feature type="domain" description="DOG1" evidence="1">
    <location>
        <begin position="59"/>
        <end position="308"/>
    </location>
</feature>
<dbReference type="KEGG" id="cam:101504084"/>
<dbReference type="PANTHER" id="PTHR46354">
    <property type="entry name" value="DOG1 DOMAIN-CONTAINING PROTEIN"/>
    <property type="match status" value="1"/>
</dbReference>